<dbReference type="PROSITE" id="PS50888">
    <property type="entry name" value="BHLH"/>
    <property type="match status" value="1"/>
</dbReference>
<dbReference type="EMBL" id="CM002926">
    <property type="protein sequence ID" value="KGN50164.1"/>
    <property type="molecule type" value="Genomic_DNA"/>
</dbReference>
<name>A0A0A0KMQ4_CUCSA</name>
<dbReference type="CDD" id="cd18914">
    <property type="entry name" value="bHLH_AtORG2_like"/>
    <property type="match status" value="1"/>
</dbReference>
<comment type="subcellular location">
    <subcellularLocation>
        <location evidence="1">Nucleus</location>
    </subcellularLocation>
</comment>
<evidence type="ECO:0000313" key="9">
    <source>
        <dbReference type="EMBL" id="KGN50164.1"/>
    </source>
</evidence>
<evidence type="ECO:0000256" key="5">
    <source>
        <dbReference type="ARBA" id="ARBA00023242"/>
    </source>
</evidence>
<reference evidence="9 10" key="2">
    <citation type="journal article" date="2009" name="PLoS ONE">
        <title>An integrated genetic and cytogenetic map of the cucumber genome.</title>
        <authorList>
            <person name="Ren Y."/>
            <person name="Zhang Z."/>
            <person name="Liu J."/>
            <person name="Staub J.E."/>
            <person name="Han Y."/>
            <person name="Cheng Z."/>
            <person name="Li X."/>
            <person name="Lu J."/>
            <person name="Miao H."/>
            <person name="Kang H."/>
            <person name="Xie B."/>
            <person name="Gu X."/>
            <person name="Wang X."/>
            <person name="Du Y."/>
            <person name="Jin W."/>
            <person name="Huang S."/>
        </authorList>
    </citation>
    <scope>NUCLEOTIDE SEQUENCE [LARGE SCALE GENOMIC DNA]</scope>
    <source>
        <strain evidence="10">cv. 9930</strain>
    </source>
</reference>
<dbReference type="STRING" id="3659.A0A0A0KMQ4"/>
<reference evidence="9 10" key="4">
    <citation type="journal article" date="2011" name="BMC Genomics">
        <title>RNA-Seq improves annotation of protein-coding genes in the cucumber genome.</title>
        <authorList>
            <person name="Li Z."/>
            <person name="Zhang Z."/>
            <person name="Yan P."/>
            <person name="Huang S."/>
            <person name="Fei Z."/>
            <person name="Lin K."/>
        </authorList>
    </citation>
    <scope>NUCLEOTIDE SEQUENCE [LARGE SCALE GENOMIC DNA]</scope>
    <source>
        <strain evidence="10">cv. 9930</strain>
    </source>
</reference>
<dbReference type="Gramene" id="KGN50164">
    <property type="protein sequence ID" value="KGN50164"/>
    <property type="gene ID" value="Csa_5G157230"/>
</dbReference>
<keyword evidence="4" id="KW-0804">Transcription</keyword>
<evidence type="ECO:0000256" key="1">
    <source>
        <dbReference type="ARBA" id="ARBA00004123"/>
    </source>
</evidence>
<dbReference type="PANTHER" id="PTHR13935:SF106">
    <property type="entry name" value="ACHAETE-SCUTE COMPLEX PROTEIN T5-RELATED"/>
    <property type="match status" value="1"/>
</dbReference>
<evidence type="ECO:0000313" key="10">
    <source>
        <dbReference type="Proteomes" id="UP000029981"/>
    </source>
</evidence>
<keyword evidence="6" id="KW-0175">Coiled coil</keyword>
<dbReference type="InterPro" id="IPR011598">
    <property type="entry name" value="bHLH_dom"/>
</dbReference>
<dbReference type="Pfam" id="PF00010">
    <property type="entry name" value="HLH"/>
    <property type="match status" value="1"/>
</dbReference>
<organism evidence="9 10">
    <name type="scientific">Cucumis sativus</name>
    <name type="common">Cucumber</name>
    <dbReference type="NCBI Taxonomy" id="3659"/>
    <lineage>
        <taxon>Eukaryota</taxon>
        <taxon>Viridiplantae</taxon>
        <taxon>Streptophyta</taxon>
        <taxon>Embryophyta</taxon>
        <taxon>Tracheophyta</taxon>
        <taxon>Spermatophyta</taxon>
        <taxon>Magnoliopsida</taxon>
        <taxon>eudicotyledons</taxon>
        <taxon>Gunneridae</taxon>
        <taxon>Pentapetalae</taxon>
        <taxon>rosids</taxon>
        <taxon>fabids</taxon>
        <taxon>Cucurbitales</taxon>
        <taxon>Cucurbitaceae</taxon>
        <taxon>Benincaseae</taxon>
        <taxon>Cucumis</taxon>
    </lineage>
</organism>
<evidence type="ECO:0000256" key="6">
    <source>
        <dbReference type="SAM" id="Coils"/>
    </source>
</evidence>
<reference evidence="9 10" key="1">
    <citation type="journal article" date="2009" name="Nat. Genet.">
        <title>The genome of the cucumber, Cucumis sativus L.</title>
        <authorList>
            <person name="Huang S."/>
            <person name="Li R."/>
            <person name="Zhang Z."/>
            <person name="Li L."/>
            <person name="Gu X."/>
            <person name="Fan W."/>
            <person name="Lucas W.J."/>
            <person name="Wang X."/>
            <person name="Xie B."/>
            <person name="Ni P."/>
            <person name="Ren Y."/>
            <person name="Zhu H."/>
            <person name="Li J."/>
            <person name="Lin K."/>
            <person name="Jin W."/>
            <person name="Fei Z."/>
            <person name="Li G."/>
            <person name="Staub J."/>
            <person name="Kilian A."/>
            <person name="van der Vossen E.A."/>
            <person name="Wu Y."/>
            <person name="Guo J."/>
            <person name="He J."/>
            <person name="Jia Z."/>
            <person name="Ren Y."/>
            <person name="Tian G."/>
            <person name="Lu Y."/>
            <person name="Ruan J."/>
            <person name="Qian W."/>
            <person name="Wang M."/>
            <person name="Huang Q."/>
            <person name="Li B."/>
            <person name="Xuan Z."/>
            <person name="Cao J."/>
            <person name="Asan"/>
            <person name="Wu Z."/>
            <person name="Zhang J."/>
            <person name="Cai Q."/>
            <person name="Bai Y."/>
            <person name="Zhao B."/>
            <person name="Han Y."/>
            <person name="Li Y."/>
            <person name="Li X."/>
            <person name="Wang S."/>
            <person name="Shi Q."/>
            <person name="Liu S."/>
            <person name="Cho W.K."/>
            <person name="Kim J.Y."/>
            <person name="Xu Y."/>
            <person name="Heller-Uszynska K."/>
            <person name="Miao H."/>
            <person name="Cheng Z."/>
            <person name="Zhang S."/>
            <person name="Wu J."/>
            <person name="Yang Y."/>
            <person name="Kang H."/>
            <person name="Li M."/>
            <person name="Liang H."/>
            <person name="Ren X."/>
            <person name="Shi Z."/>
            <person name="Wen M."/>
            <person name="Jian M."/>
            <person name="Yang H."/>
            <person name="Zhang G."/>
            <person name="Yang Z."/>
            <person name="Chen R."/>
            <person name="Liu S."/>
            <person name="Li J."/>
            <person name="Ma L."/>
            <person name="Liu H."/>
            <person name="Zhou Y."/>
            <person name="Zhao J."/>
            <person name="Fang X."/>
            <person name="Li G."/>
            <person name="Fang L."/>
            <person name="Li Y."/>
            <person name="Liu D."/>
            <person name="Zheng H."/>
            <person name="Zhang Y."/>
            <person name="Qin N."/>
            <person name="Li Z."/>
            <person name="Yang G."/>
            <person name="Yang S."/>
            <person name="Bolund L."/>
            <person name="Kristiansen K."/>
            <person name="Zheng H."/>
            <person name="Li S."/>
            <person name="Zhang X."/>
            <person name="Yang H."/>
            <person name="Wang J."/>
            <person name="Sun R."/>
            <person name="Zhang B."/>
            <person name="Jiang S."/>
            <person name="Wang J."/>
            <person name="Du Y."/>
            <person name="Li S."/>
        </authorList>
    </citation>
    <scope>NUCLEOTIDE SEQUENCE [LARGE SCALE GENOMIC DNA]</scope>
    <source>
        <strain evidence="10">cv. 9930</strain>
    </source>
</reference>
<evidence type="ECO:0000256" key="7">
    <source>
        <dbReference type="SAM" id="MobiDB-lite"/>
    </source>
</evidence>
<dbReference type="eggNOG" id="ENOG502S1BU">
    <property type="taxonomic scope" value="Eukaryota"/>
</dbReference>
<dbReference type="AlphaFoldDB" id="A0A0A0KMQ4"/>
<dbReference type="InterPro" id="IPR036638">
    <property type="entry name" value="HLH_DNA-bd_sf"/>
</dbReference>
<dbReference type="GO" id="GO:0006357">
    <property type="term" value="P:regulation of transcription by RNA polymerase II"/>
    <property type="evidence" value="ECO:0000318"/>
    <property type="project" value="GO_Central"/>
</dbReference>
<dbReference type="Gene3D" id="4.10.280.10">
    <property type="entry name" value="Helix-loop-helix DNA-binding domain"/>
    <property type="match status" value="1"/>
</dbReference>
<dbReference type="SMART" id="SM00353">
    <property type="entry name" value="HLH"/>
    <property type="match status" value="1"/>
</dbReference>
<gene>
    <name evidence="9" type="ORF">Csa_5G157230</name>
</gene>
<feature type="region of interest" description="Disordered" evidence="7">
    <location>
        <begin position="39"/>
        <end position="88"/>
    </location>
</feature>
<reference evidence="9 10" key="3">
    <citation type="journal article" date="2010" name="BMC Genomics">
        <title>Transcriptome sequencing and comparative analysis of cucumber flowers with different sex types.</title>
        <authorList>
            <person name="Guo S."/>
            <person name="Zheng Y."/>
            <person name="Joung J.G."/>
            <person name="Liu S."/>
            <person name="Zhang Z."/>
            <person name="Crasta O.R."/>
            <person name="Sobral B.W."/>
            <person name="Xu Y."/>
            <person name="Huang S."/>
            <person name="Fei Z."/>
        </authorList>
    </citation>
    <scope>NUCLEOTIDE SEQUENCE [LARGE SCALE GENOMIC DNA]</scope>
    <source>
        <strain evidence="10">cv. 9930</strain>
    </source>
</reference>
<protein>
    <recommendedName>
        <fullName evidence="8">BHLH domain-containing protein</fullName>
    </recommendedName>
</protein>
<accession>A0A0A0KMQ4</accession>
<dbReference type="GO" id="GO:0046983">
    <property type="term" value="F:protein dimerization activity"/>
    <property type="evidence" value="ECO:0007669"/>
    <property type="project" value="InterPro"/>
</dbReference>
<evidence type="ECO:0000256" key="3">
    <source>
        <dbReference type="ARBA" id="ARBA00023125"/>
    </source>
</evidence>
<dbReference type="GO" id="GO:0090575">
    <property type="term" value="C:RNA polymerase II transcription regulator complex"/>
    <property type="evidence" value="ECO:0000318"/>
    <property type="project" value="GO_Central"/>
</dbReference>
<keyword evidence="3" id="KW-0238">DNA-binding</keyword>
<dbReference type="OMA" id="IHTEACD"/>
<dbReference type="PANTHER" id="PTHR13935">
    <property type="entry name" value="ACHAETE-SCUTE TRANSCRIPTION FACTOR-RELATED"/>
    <property type="match status" value="1"/>
</dbReference>
<keyword evidence="2" id="KW-0805">Transcription regulation</keyword>
<evidence type="ECO:0000256" key="4">
    <source>
        <dbReference type="ARBA" id="ARBA00023163"/>
    </source>
</evidence>
<evidence type="ECO:0000256" key="2">
    <source>
        <dbReference type="ARBA" id="ARBA00023015"/>
    </source>
</evidence>
<sequence length="255" mass="29464">MDLDCIQSPFPFDQVDELFPLPSLSPIHLSVADHPPLIASINNTNRNISEKPKKGRRRKSPNTSADIEDENPNPNEHKKKKIIHRDVERQRRQEMSTLYAALRSLLPVEYLKGKRSICDHMHETVKYIQHMQTKIQMLRNKRDELKKNIEDGEDSRNITTIETLNSSKRDSVLVMPRSCGGVQILLDTATHHRLPLSNLIKFLITQNLQIISCHSTRKNDRFLHTIESEAAVDVETIDMSELQNKLTNLEYFPLD</sequence>
<dbReference type="InterPro" id="IPR015660">
    <property type="entry name" value="MASH1/Ascl1a-like"/>
</dbReference>
<feature type="domain" description="BHLH" evidence="8">
    <location>
        <begin position="79"/>
        <end position="131"/>
    </location>
</feature>
<keyword evidence="10" id="KW-1185">Reference proteome</keyword>
<dbReference type="GO" id="GO:0000981">
    <property type="term" value="F:DNA-binding transcription factor activity, RNA polymerase II-specific"/>
    <property type="evidence" value="ECO:0000318"/>
    <property type="project" value="GO_Central"/>
</dbReference>
<feature type="coiled-coil region" evidence="6">
    <location>
        <begin position="128"/>
        <end position="155"/>
    </location>
</feature>
<dbReference type="GO" id="GO:0000977">
    <property type="term" value="F:RNA polymerase II transcription regulatory region sequence-specific DNA binding"/>
    <property type="evidence" value="ECO:0000318"/>
    <property type="project" value="GO_Central"/>
</dbReference>
<evidence type="ECO:0000259" key="8">
    <source>
        <dbReference type="PROSITE" id="PS50888"/>
    </source>
</evidence>
<keyword evidence="5" id="KW-0539">Nucleus</keyword>
<dbReference type="Proteomes" id="UP000029981">
    <property type="component" value="Chromosome 5"/>
</dbReference>
<proteinExistence type="predicted"/>
<dbReference type="SUPFAM" id="SSF47459">
    <property type="entry name" value="HLH, helix-loop-helix DNA-binding domain"/>
    <property type="match status" value="1"/>
</dbReference>